<dbReference type="EMBL" id="MU007025">
    <property type="protein sequence ID" value="KAF2432665.1"/>
    <property type="molecule type" value="Genomic_DNA"/>
</dbReference>
<organism evidence="2 3">
    <name type="scientific">Tothia fuscella</name>
    <dbReference type="NCBI Taxonomy" id="1048955"/>
    <lineage>
        <taxon>Eukaryota</taxon>
        <taxon>Fungi</taxon>
        <taxon>Dikarya</taxon>
        <taxon>Ascomycota</taxon>
        <taxon>Pezizomycotina</taxon>
        <taxon>Dothideomycetes</taxon>
        <taxon>Pleosporomycetidae</taxon>
        <taxon>Venturiales</taxon>
        <taxon>Cylindrosympodiaceae</taxon>
        <taxon>Tothia</taxon>
    </lineage>
</organism>
<sequence>MSSKKKVKLIEPEADKNKSTKAKSSFPTWTIFVPKVKQLTQPQVEKAPQDVFAIMKLPAEIRNIIYAFYFRRERPVEVTFTVDEVIKDISNPLLAACRVIRYKALFIYFNCNPFYIELYCYGPRFFRFIGAYGRSALREIILQPYGEYSGRSRNMGIRCVEYINKLPNLQCLCLEIELDDVFHGTTYGPKGAIDTSRTARIVAYGLRQSSFRCLSQLVLDFELVFTYGSLHRNGHWIMPSNSGATSFKTSTFEEAIEKCELHEYDLDHSEALNAVRSFERTLKGLKKIMAEEAERSA</sequence>
<feature type="compositionally biased region" description="Basic and acidic residues" evidence="1">
    <location>
        <begin position="8"/>
        <end position="18"/>
    </location>
</feature>
<gene>
    <name evidence="2" type="ORF">EJ08DRAFT_732396</name>
</gene>
<evidence type="ECO:0000313" key="3">
    <source>
        <dbReference type="Proteomes" id="UP000800235"/>
    </source>
</evidence>
<dbReference type="AlphaFoldDB" id="A0A9P4U0D7"/>
<feature type="region of interest" description="Disordered" evidence="1">
    <location>
        <begin position="1"/>
        <end position="21"/>
    </location>
</feature>
<comment type="caution">
    <text evidence="2">The sequence shown here is derived from an EMBL/GenBank/DDBJ whole genome shotgun (WGS) entry which is preliminary data.</text>
</comment>
<keyword evidence="3" id="KW-1185">Reference proteome</keyword>
<dbReference type="Proteomes" id="UP000800235">
    <property type="component" value="Unassembled WGS sequence"/>
</dbReference>
<protein>
    <submittedName>
        <fullName evidence="2">Uncharacterized protein</fullName>
    </submittedName>
</protein>
<evidence type="ECO:0000313" key="2">
    <source>
        <dbReference type="EMBL" id="KAF2432665.1"/>
    </source>
</evidence>
<proteinExistence type="predicted"/>
<dbReference type="PANTHER" id="PTHR38790">
    <property type="entry name" value="2EXR DOMAIN-CONTAINING PROTEIN-RELATED"/>
    <property type="match status" value="1"/>
</dbReference>
<evidence type="ECO:0000256" key="1">
    <source>
        <dbReference type="SAM" id="MobiDB-lite"/>
    </source>
</evidence>
<reference evidence="2" key="1">
    <citation type="journal article" date="2020" name="Stud. Mycol.">
        <title>101 Dothideomycetes genomes: a test case for predicting lifestyles and emergence of pathogens.</title>
        <authorList>
            <person name="Haridas S."/>
            <person name="Albert R."/>
            <person name="Binder M."/>
            <person name="Bloem J."/>
            <person name="Labutti K."/>
            <person name="Salamov A."/>
            <person name="Andreopoulos B."/>
            <person name="Baker S."/>
            <person name="Barry K."/>
            <person name="Bills G."/>
            <person name="Bluhm B."/>
            <person name="Cannon C."/>
            <person name="Castanera R."/>
            <person name="Culley D."/>
            <person name="Daum C."/>
            <person name="Ezra D."/>
            <person name="Gonzalez J."/>
            <person name="Henrissat B."/>
            <person name="Kuo A."/>
            <person name="Liang C."/>
            <person name="Lipzen A."/>
            <person name="Lutzoni F."/>
            <person name="Magnuson J."/>
            <person name="Mondo S."/>
            <person name="Nolan M."/>
            <person name="Ohm R."/>
            <person name="Pangilinan J."/>
            <person name="Park H.-J."/>
            <person name="Ramirez L."/>
            <person name="Alfaro M."/>
            <person name="Sun H."/>
            <person name="Tritt A."/>
            <person name="Yoshinaga Y."/>
            <person name="Zwiers L.-H."/>
            <person name="Turgeon B."/>
            <person name="Goodwin S."/>
            <person name="Spatafora J."/>
            <person name="Crous P."/>
            <person name="Grigoriev I."/>
        </authorList>
    </citation>
    <scope>NUCLEOTIDE SEQUENCE</scope>
    <source>
        <strain evidence="2">CBS 130266</strain>
    </source>
</reference>
<accession>A0A9P4U0D7</accession>
<name>A0A9P4U0D7_9PEZI</name>
<dbReference type="OrthoDB" id="5272396at2759"/>